<comment type="caution">
    <text evidence="3">The sequence shown here is derived from an EMBL/GenBank/DDBJ whole genome shotgun (WGS) entry which is preliminary data.</text>
</comment>
<gene>
    <name evidence="3" type="ORF">FRZ00_32220</name>
</gene>
<dbReference type="InterPro" id="IPR000182">
    <property type="entry name" value="GNAT_dom"/>
</dbReference>
<reference evidence="3 4" key="1">
    <citation type="journal article" date="2019" name="Microb. Cell Fact.">
        <title>Exploring novel herbicidin analogues by transcriptional regulator overexpression and MS/MS molecular networking.</title>
        <authorList>
            <person name="Shi Y."/>
            <person name="Gu R."/>
            <person name="Li Y."/>
            <person name="Wang X."/>
            <person name="Ren W."/>
            <person name="Li X."/>
            <person name="Wang L."/>
            <person name="Xie Y."/>
            <person name="Hong B."/>
        </authorList>
    </citation>
    <scope>NUCLEOTIDE SEQUENCE [LARGE SCALE GENOMIC DNA]</scope>
    <source>
        <strain evidence="3 4">US-43</strain>
    </source>
</reference>
<keyword evidence="3" id="KW-0808">Transferase</keyword>
<evidence type="ECO:0000313" key="3">
    <source>
        <dbReference type="EMBL" id="KAB7833797.1"/>
    </source>
</evidence>
<dbReference type="GO" id="GO:0016747">
    <property type="term" value="F:acyltransferase activity, transferring groups other than amino-acyl groups"/>
    <property type="evidence" value="ECO:0007669"/>
    <property type="project" value="InterPro"/>
</dbReference>
<sequence length="204" mass="21814">MDPVSGGIRVRGIAERDWDAVVALEAGAYTALGLSEGRAALRSRADASPDTCFVLDVDSRPAGYLLALPYPAFRCPDLTRPEEPREPGEPGEREEPADPAANLHLHDIVVAPHLRRRGLARHLLRHLARTARTRGDERISLVAVGGSEAFWSARGFAAHPDVALPDGYGPQAVYMSRPVPADDTDDPPPGGTAPHGPPVHHEAS</sequence>
<evidence type="ECO:0000256" key="1">
    <source>
        <dbReference type="SAM" id="MobiDB-lite"/>
    </source>
</evidence>
<dbReference type="CDD" id="cd04301">
    <property type="entry name" value="NAT_SF"/>
    <property type="match status" value="1"/>
</dbReference>
<dbReference type="Pfam" id="PF00583">
    <property type="entry name" value="Acetyltransf_1"/>
    <property type="match status" value="1"/>
</dbReference>
<dbReference type="OrthoDB" id="3619482at2"/>
<proteinExistence type="predicted"/>
<feature type="region of interest" description="Disordered" evidence="1">
    <location>
        <begin position="76"/>
        <end position="100"/>
    </location>
</feature>
<dbReference type="SUPFAM" id="SSF55729">
    <property type="entry name" value="Acyl-CoA N-acyltransferases (Nat)"/>
    <property type="match status" value="1"/>
</dbReference>
<keyword evidence="4" id="KW-1185">Reference proteome</keyword>
<organism evidence="3 4">
    <name type="scientific">Streptomyces mobaraensis</name>
    <name type="common">Streptoverticillium mobaraense</name>
    <dbReference type="NCBI Taxonomy" id="35621"/>
    <lineage>
        <taxon>Bacteria</taxon>
        <taxon>Bacillati</taxon>
        <taxon>Actinomycetota</taxon>
        <taxon>Actinomycetes</taxon>
        <taxon>Kitasatosporales</taxon>
        <taxon>Streptomycetaceae</taxon>
        <taxon>Streptomyces</taxon>
    </lineage>
</organism>
<dbReference type="PROSITE" id="PS51186">
    <property type="entry name" value="GNAT"/>
    <property type="match status" value="1"/>
</dbReference>
<dbReference type="Gene3D" id="3.40.630.30">
    <property type="match status" value="1"/>
</dbReference>
<dbReference type="EMBL" id="VOKX01000127">
    <property type="protein sequence ID" value="KAB7833797.1"/>
    <property type="molecule type" value="Genomic_DNA"/>
</dbReference>
<feature type="domain" description="N-acetyltransferase" evidence="2">
    <location>
        <begin position="8"/>
        <end position="180"/>
    </location>
</feature>
<feature type="region of interest" description="Disordered" evidence="1">
    <location>
        <begin position="175"/>
        <end position="204"/>
    </location>
</feature>
<feature type="compositionally biased region" description="Pro residues" evidence="1">
    <location>
        <begin position="187"/>
        <end position="197"/>
    </location>
</feature>
<dbReference type="AlphaFoldDB" id="A0A5N5VYB3"/>
<feature type="compositionally biased region" description="Basic and acidic residues" evidence="1">
    <location>
        <begin position="77"/>
        <end position="96"/>
    </location>
</feature>
<dbReference type="InterPro" id="IPR016181">
    <property type="entry name" value="Acyl_CoA_acyltransferase"/>
</dbReference>
<dbReference type="Proteomes" id="UP000327000">
    <property type="component" value="Unassembled WGS sequence"/>
</dbReference>
<evidence type="ECO:0000313" key="4">
    <source>
        <dbReference type="Proteomes" id="UP000327000"/>
    </source>
</evidence>
<accession>A0A5N5VYB3</accession>
<protein>
    <submittedName>
        <fullName evidence="3">GNAT family N-acetyltransferase</fullName>
    </submittedName>
</protein>
<name>A0A5N5VYB3_STRMB</name>
<evidence type="ECO:0000259" key="2">
    <source>
        <dbReference type="PROSITE" id="PS51186"/>
    </source>
</evidence>